<name>A0A1A7WV09_9TELE</name>
<feature type="region of interest" description="Disordered" evidence="1">
    <location>
        <begin position="1"/>
        <end position="22"/>
    </location>
</feature>
<proteinExistence type="predicted"/>
<evidence type="ECO:0000256" key="1">
    <source>
        <dbReference type="SAM" id="MobiDB-lite"/>
    </source>
</evidence>
<feature type="non-terminal residue" evidence="2">
    <location>
        <position position="1"/>
    </location>
</feature>
<accession>A0A1A7WV09</accession>
<organism evidence="2">
    <name type="scientific">Iconisemion striatum</name>
    <dbReference type="NCBI Taxonomy" id="60296"/>
    <lineage>
        <taxon>Eukaryota</taxon>
        <taxon>Metazoa</taxon>
        <taxon>Chordata</taxon>
        <taxon>Craniata</taxon>
        <taxon>Vertebrata</taxon>
        <taxon>Euteleostomi</taxon>
        <taxon>Actinopterygii</taxon>
        <taxon>Neopterygii</taxon>
        <taxon>Teleostei</taxon>
        <taxon>Neoteleostei</taxon>
        <taxon>Acanthomorphata</taxon>
        <taxon>Ovalentaria</taxon>
        <taxon>Atherinomorphae</taxon>
        <taxon>Cyprinodontiformes</taxon>
        <taxon>Nothobranchiidae</taxon>
        <taxon>Iconisemion</taxon>
    </lineage>
</organism>
<dbReference type="EMBL" id="HADW01008168">
    <property type="protein sequence ID" value="SBP09568.1"/>
    <property type="molecule type" value="Transcribed_RNA"/>
</dbReference>
<reference evidence="2" key="2">
    <citation type="submission" date="2016-06" db="EMBL/GenBank/DDBJ databases">
        <title>The genome of a short-lived fish provides insights into sex chromosome evolution and the genetic control of aging.</title>
        <authorList>
            <person name="Reichwald K."/>
            <person name="Felder M."/>
            <person name="Petzold A."/>
            <person name="Koch P."/>
            <person name="Groth M."/>
            <person name="Platzer M."/>
        </authorList>
    </citation>
    <scope>NUCLEOTIDE SEQUENCE</scope>
    <source>
        <tissue evidence="2">Brain</tissue>
    </source>
</reference>
<dbReference type="AlphaFoldDB" id="A0A1A7WV09"/>
<gene>
    <name evidence="2" type="primary">Nfu_g_1_010240</name>
</gene>
<protein>
    <submittedName>
        <fullName evidence="2">Uncharacterized protein</fullName>
    </submittedName>
</protein>
<reference evidence="2" key="1">
    <citation type="submission" date="2016-05" db="EMBL/GenBank/DDBJ databases">
        <authorList>
            <person name="Lavstsen T."/>
            <person name="Jespersen J.S."/>
        </authorList>
    </citation>
    <scope>NUCLEOTIDE SEQUENCE</scope>
    <source>
        <tissue evidence="2">Brain</tissue>
    </source>
</reference>
<feature type="non-terminal residue" evidence="2">
    <location>
        <position position="54"/>
    </location>
</feature>
<evidence type="ECO:0000313" key="2">
    <source>
        <dbReference type="EMBL" id="SBP09568.1"/>
    </source>
</evidence>
<sequence>TKSASDTAFAGSDSPANLSPTMSLDLQLDSGAEPLKAPEVYLLLLGAVSFYLGP</sequence>